<dbReference type="AlphaFoldDB" id="A0A0E0HYT3"/>
<dbReference type="STRING" id="4536.A0A0E0HYT3"/>
<feature type="domain" description="PGG" evidence="10">
    <location>
        <begin position="968"/>
        <end position="1073"/>
    </location>
</feature>
<evidence type="ECO:0000259" key="10">
    <source>
        <dbReference type="Pfam" id="PF13962"/>
    </source>
</evidence>
<evidence type="ECO:0000256" key="8">
    <source>
        <dbReference type="SAM" id="MobiDB-lite"/>
    </source>
</evidence>
<dbReference type="SUPFAM" id="SSF48403">
    <property type="entry name" value="Ankyrin repeat"/>
    <property type="match status" value="2"/>
</dbReference>
<dbReference type="Pfam" id="PF13962">
    <property type="entry name" value="PGG"/>
    <property type="match status" value="2"/>
</dbReference>
<accession>A0A0E0HYT3</accession>
<evidence type="ECO:0000256" key="4">
    <source>
        <dbReference type="ARBA" id="ARBA00022989"/>
    </source>
</evidence>
<evidence type="ECO:0000313" key="12">
    <source>
        <dbReference type="Proteomes" id="UP000006591"/>
    </source>
</evidence>
<dbReference type="PANTHER" id="PTHR24186">
    <property type="entry name" value="PROTEIN PHOSPHATASE 1 REGULATORY SUBUNIT"/>
    <property type="match status" value="1"/>
</dbReference>
<keyword evidence="12" id="KW-1185">Reference proteome</keyword>
<feature type="compositionally biased region" description="Gly residues" evidence="8">
    <location>
        <begin position="543"/>
        <end position="560"/>
    </location>
</feature>
<evidence type="ECO:0000256" key="3">
    <source>
        <dbReference type="ARBA" id="ARBA00022737"/>
    </source>
</evidence>
<feature type="transmembrane region" description="Helical" evidence="9">
    <location>
        <begin position="377"/>
        <end position="399"/>
    </location>
</feature>
<evidence type="ECO:0000256" key="2">
    <source>
        <dbReference type="ARBA" id="ARBA00022692"/>
    </source>
</evidence>
<feature type="transmembrane region" description="Helical" evidence="9">
    <location>
        <begin position="1087"/>
        <end position="1117"/>
    </location>
</feature>
<sequence>MEITPAGCDHEIPEHLFMCSRLYIAAFRGYTDEVFSLLAGSSGAAVEPADSRPSPAAQEHANHHGGCSIREVTAERSTLLHIAAGEGHRELIAELCSHDSSLLSSSSSSGNTPLHCAARAGHAGAVRDIVRLARDNVEEDRLRAMLRGMNATGDTALHLAARHGHGEAVEELMEVAPETALEQNGGGVSPLYLAVMSKSVRAVRAILSCRDASAAGPSSQNALHAAVLQSSDICDNQGQSFLHAAAMKGHSSIISYAVKNSMLKHLLNAQDKEGNTPLHLAVVVEECKVVSKLLSSGEVSLVVKLHESGAQFQPQRQDLIEKWNAQDIMKWRDNTSKNLAVVSTLIATIAFAAAFNVPGSYGDDGKANLAGDPMYNAFLILDTISMVTSVVATILLVYGRASRSHRSWLSFVISMYFLWLSINCMVFGFFTAIAAVSKKGIKIAMSQLIYHGMYILTMQLTFLAMPGSFISTMKFLVSGRMERQQHAKRHIKRQYPFIAFYTFNVIFFFIINNIAMKRWWPGGGTAVVAQRRDERRRRPTSIGSGGRACGGGSTAGGGGVPITPAGSDHEIPEHLSMCSKLYLAAFRGYTDEVCNLLAGSSGAAVQPANSSPSPAAQERGHDDLIAELCVHDSCLLSSASSSGDTPLHCAARAGHALAVRAISLLAGASVEEDRVRDVVRSKNVAGDTALHIAARHGHGKAVEELMEVAPETASELNGAGVSPLYLAVMSRSVRAVRAIISCRDASAAGPNSQNALHAAVLQCSEMVSLPLQWKPALATHVDRNKSSPLHFASSDGDCSIVQAILACSPPSAPHMQDNEGFSPIHAAALMDTQLQFASCCSSPLPLQIFVTIVAKALYIQQPQKATLPLSRSSMLEHLLNAQDREGNTPLHLAVDAGKCKIVSKLLSSEIVQAHIMNNEGHTPSDLVQNCKGFYSMVSLVVKMYASGAQFQPQRQDHIEKWNAQDIMKWRDTTSKYLAIVSTLVATVAFSAAFNIPGSYGDDGKANLAGNCMYDTFLILDTISLVTSVVAIMLLVFGRAFSSHHSWLSFMISTHFLWLSINTMVLGFLAAISAVMSKKKGLNITMAILIYFGMWILTMLLTSLTTVGSFTGILKFLFGGRMERQRRAKRRISRQYPYAIFYTFNMVLFFVIANIALAGFDTFKSLSY</sequence>
<evidence type="ECO:0000313" key="11">
    <source>
        <dbReference type="EnsemblPlants" id="ONIVA07G07830.1"/>
    </source>
</evidence>
<dbReference type="InterPro" id="IPR036770">
    <property type="entry name" value="Ankyrin_rpt-contain_sf"/>
</dbReference>
<dbReference type="Pfam" id="PF12796">
    <property type="entry name" value="Ank_2"/>
    <property type="match status" value="4"/>
</dbReference>
<dbReference type="Proteomes" id="UP000006591">
    <property type="component" value="Chromosome 7"/>
</dbReference>
<dbReference type="InterPro" id="IPR002110">
    <property type="entry name" value="Ankyrin_rpt"/>
</dbReference>
<name>A0A0E0HYT3_ORYNI</name>
<dbReference type="Pfam" id="PF00023">
    <property type="entry name" value="Ank"/>
    <property type="match status" value="2"/>
</dbReference>
<dbReference type="GO" id="GO:0005886">
    <property type="term" value="C:plasma membrane"/>
    <property type="evidence" value="ECO:0007669"/>
    <property type="project" value="TreeGrafter"/>
</dbReference>
<reference evidence="11" key="1">
    <citation type="submission" date="2015-04" db="UniProtKB">
        <authorList>
            <consortium name="EnsemblPlants"/>
        </authorList>
    </citation>
    <scope>IDENTIFICATION</scope>
    <source>
        <strain evidence="11">SL10</strain>
    </source>
</reference>
<feature type="transmembrane region" description="Helical" evidence="9">
    <location>
        <begin position="1055"/>
        <end position="1075"/>
    </location>
</feature>
<dbReference type="Gene3D" id="1.25.40.20">
    <property type="entry name" value="Ankyrin repeat-containing domain"/>
    <property type="match status" value="5"/>
</dbReference>
<feature type="repeat" description="ANK" evidence="7">
    <location>
        <begin position="885"/>
        <end position="907"/>
    </location>
</feature>
<feature type="repeat" description="ANK" evidence="7">
    <location>
        <begin position="109"/>
        <end position="141"/>
    </location>
</feature>
<feature type="transmembrane region" description="Helical" evidence="9">
    <location>
        <begin position="1015"/>
        <end position="1035"/>
    </location>
</feature>
<keyword evidence="2 9" id="KW-0812">Transmembrane</keyword>
<evidence type="ECO:0000256" key="5">
    <source>
        <dbReference type="ARBA" id="ARBA00023043"/>
    </source>
</evidence>
<dbReference type="EnsemblPlants" id="ONIVA07G07830.1">
    <property type="protein sequence ID" value="ONIVA07G07830.1"/>
    <property type="gene ID" value="ONIVA07G07830"/>
</dbReference>
<dbReference type="PANTHER" id="PTHR24186:SF41">
    <property type="entry name" value="PGG DOMAIN-CONTAINING PROTEIN"/>
    <property type="match status" value="1"/>
</dbReference>
<feature type="repeat" description="ANK" evidence="7">
    <location>
        <begin position="273"/>
        <end position="297"/>
    </location>
</feature>
<feature type="transmembrane region" description="Helical" evidence="9">
    <location>
        <begin position="411"/>
        <end position="436"/>
    </location>
</feature>
<feature type="repeat" description="ANK" evidence="7">
    <location>
        <begin position="685"/>
        <end position="707"/>
    </location>
</feature>
<feature type="transmembrane region" description="Helical" evidence="9">
    <location>
        <begin position="339"/>
        <end position="357"/>
    </location>
</feature>
<feature type="domain" description="PGG" evidence="10">
    <location>
        <begin position="330"/>
        <end position="435"/>
    </location>
</feature>
<feature type="transmembrane region" description="Helical" evidence="9">
    <location>
        <begin position="1138"/>
        <end position="1159"/>
    </location>
</feature>
<keyword evidence="5 7" id="KW-0040">ANK repeat</keyword>
<keyword evidence="6 9" id="KW-0472">Membrane</keyword>
<feature type="transmembrane region" description="Helical" evidence="9">
    <location>
        <begin position="448"/>
        <end position="477"/>
    </location>
</feature>
<dbReference type="HOGENOM" id="CLU_000134_36_3_1"/>
<dbReference type="PROSITE" id="PS50088">
    <property type="entry name" value="ANK_REPEAT"/>
    <property type="match status" value="5"/>
</dbReference>
<feature type="repeat" description="ANK" evidence="7">
    <location>
        <begin position="152"/>
        <end position="184"/>
    </location>
</feature>
<dbReference type="Gramene" id="ONIVA07G07830.1">
    <property type="protein sequence ID" value="ONIVA07G07830.1"/>
    <property type="gene ID" value="ONIVA07G07830"/>
</dbReference>
<dbReference type="SMART" id="SM00248">
    <property type="entry name" value="ANK"/>
    <property type="match status" value="11"/>
</dbReference>
<evidence type="ECO:0000256" key="7">
    <source>
        <dbReference type="PROSITE-ProRule" id="PRU00023"/>
    </source>
</evidence>
<protein>
    <recommendedName>
        <fullName evidence="10">PGG domain-containing protein</fullName>
    </recommendedName>
</protein>
<dbReference type="eggNOG" id="KOG0504">
    <property type="taxonomic scope" value="Eukaryota"/>
</dbReference>
<dbReference type="PROSITE" id="PS50297">
    <property type="entry name" value="ANK_REP_REGION"/>
    <property type="match status" value="4"/>
</dbReference>
<feature type="transmembrane region" description="Helical" evidence="9">
    <location>
        <begin position="498"/>
        <end position="516"/>
    </location>
</feature>
<dbReference type="InterPro" id="IPR026961">
    <property type="entry name" value="PGG_dom"/>
</dbReference>
<organism evidence="11">
    <name type="scientific">Oryza nivara</name>
    <name type="common">Indian wild rice</name>
    <name type="synonym">Oryza sativa f. spontanea</name>
    <dbReference type="NCBI Taxonomy" id="4536"/>
    <lineage>
        <taxon>Eukaryota</taxon>
        <taxon>Viridiplantae</taxon>
        <taxon>Streptophyta</taxon>
        <taxon>Embryophyta</taxon>
        <taxon>Tracheophyta</taxon>
        <taxon>Spermatophyta</taxon>
        <taxon>Magnoliopsida</taxon>
        <taxon>Liliopsida</taxon>
        <taxon>Poales</taxon>
        <taxon>Poaceae</taxon>
        <taxon>BOP clade</taxon>
        <taxon>Oryzoideae</taxon>
        <taxon>Oryzeae</taxon>
        <taxon>Oryzinae</taxon>
        <taxon>Oryza</taxon>
    </lineage>
</organism>
<comment type="subcellular location">
    <subcellularLocation>
        <location evidence="1">Membrane</location>
        <topology evidence="1">Multi-pass membrane protein</topology>
    </subcellularLocation>
</comment>
<dbReference type="FunFam" id="1.25.40.20:FF:000595">
    <property type="entry name" value="Os11g0435300 protein"/>
    <property type="match status" value="1"/>
</dbReference>
<reference evidence="11" key="2">
    <citation type="submission" date="2018-04" db="EMBL/GenBank/DDBJ databases">
        <title>OnivRS2 (Oryza nivara Reference Sequence Version 2).</title>
        <authorList>
            <person name="Zhang J."/>
            <person name="Kudrna D."/>
            <person name="Lee S."/>
            <person name="Talag J."/>
            <person name="Rajasekar S."/>
            <person name="Welchert J."/>
            <person name="Hsing Y.-I."/>
            <person name="Wing R.A."/>
        </authorList>
    </citation>
    <scope>NUCLEOTIDE SEQUENCE [LARGE SCALE GENOMIC DNA]</scope>
    <source>
        <strain evidence="11">SL10</strain>
    </source>
</reference>
<keyword evidence="3" id="KW-0677">Repeat</keyword>
<feature type="transmembrane region" description="Helical" evidence="9">
    <location>
        <begin position="976"/>
        <end position="995"/>
    </location>
</feature>
<evidence type="ECO:0000256" key="6">
    <source>
        <dbReference type="ARBA" id="ARBA00023136"/>
    </source>
</evidence>
<feature type="region of interest" description="Disordered" evidence="8">
    <location>
        <begin position="46"/>
        <end position="65"/>
    </location>
</feature>
<evidence type="ECO:0000256" key="1">
    <source>
        <dbReference type="ARBA" id="ARBA00004141"/>
    </source>
</evidence>
<evidence type="ECO:0000256" key="9">
    <source>
        <dbReference type="SAM" id="Phobius"/>
    </source>
</evidence>
<feature type="region of interest" description="Disordered" evidence="8">
    <location>
        <begin position="530"/>
        <end position="566"/>
    </location>
</feature>
<keyword evidence="4 9" id="KW-1133">Transmembrane helix</keyword>
<proteinExistence type="predicted"/>